<gene>
    <name evidence="5" type="ORF">P43SY_009609</name>
</gene>
<protein>
    <recommendedName>
        <fullName evidence="2">Maspardin</fullName>
    </recommendedName>
</protein>
<name>A0AAD5M881_PYTIN</name>
<accession>A0AAD5M881</accession>
<evidence type="ECO:0000256" key="2">
    <source>
        <dbReference type="ARBA" id="ARBA00020148"/>
    </source>
</evidence>
<keyword evidence="6" id="KW-1185">Reference proteome</keyword>
<evidence type="ECO:0000256" key="1">
    <source>
        <dbReference type="ARBA" id="ARBA00004496"/>
    </source>
</evidence>
<dbReference type="PANTHER" id="PTHR15913:SF0">
    <property type="entry name" value="MASPARDIN"/>
    <property type="match status" value="1"/>
</dbReference>
<dbReference type="SUPFAM" id="SSF53474">
    <property type="entry name" value="alpha/beta-Hydrolases"/>
    <property type="match status" value="1"/>
</dbReference>
<sequence length="260" mass="29435">MQALTDSDRAFVQHVPRQRVTTYDGNTWEYFDCGKHSPQNAGLPPLVCLPGTSGSPRCFHLQLTALAAKGYRVLAVQHPVVWTHEEWIHSFDRFLDALGLEMVHIYGVSLGAYLAQRYASLYPHRVASLVMTQGFCDTSVFSANAPWLKMLPYLPDFYVRKLMLERFPKQAVRDPTHLQAIDYMVEQVQKLSQQEIASRLTLSTQPCDVASWSLSLPDDKITFIDAMIKSGGDFPFLSRHDEVTMYLQVHLRANGAFIVA</sequence>
<comment type="subcellular location">
    <subcellularLocation>
        <location evidence="1">Cytoplasm</location>
    </subcellularLocation>
</comment>
<evidence type="ECO:0000313" key="6">
    <source>
        <dbReference type="Proteomes" id="UP001209570"/>
    </source>
</evidence>
<dbReference type="GO" id="GO:0005737">
    <property type="term" value="C:cytoplasm"/>
    <property type="evidence" value="ECO:0007669"/>
    <property type="project" value="UniProtKB-SubCell"/>
</dbReference>
<dbReference type="Gene3D" id="3.40.50.1820">
    <property type="entry name" value="alpha/beta hydrolase"/>
    <property type="match status" value="1"/>
</dbReference>
<dbReference type="InterPro" id="IPR029058">
    <property type="entry name" value="AB_hydrolase_fold"/>
</dbReference>
<dbReference type="InterPro" id="IPR026151">
    <property type="entry name" value="Maspardin"/>
</dbReference>
<dbReference type="AlphaFoldDB" id="A0AAD5M881"/>
<feature type="domain" description="AB hydrolase-1" evidence="4">
    <location>
        <begin position="45"/>
        <end position="174"/>
    </location>
</feature>
<keyword evidence="3" id="KW-0963">Cytoplasm</keyword>
<comment type="caution">
    <text evidence="5">The sequence shown here is derived from an EMBL/GenBank/DDBJ whole genome shotgun (WGS) entry which is preliminary data.</text>
</comment>
<dbReference type="PANTHER" id="PTHR15913">
    <property type="entry name" value="ACID CLUSTER PROTEIN 33"/>
    <property type="match status" value="1"/>
</dbReference>
<evidence type="ECO:0000259" key="4">
    <source>
        <dbReference type="Pfam" id="PF00561"/>
    </source>
</evidence>
<organism evidence="5 6">
    <name type="scientific">Pythium insidiosum</name>
    <name type="common">Pythiosis disease agent</name>
    <dbReference type="NCBI Taxonomy" id="114742"/>
    <lineage>
        <taxon>Eukaryota</taxon>
        <taxon>Sar</taxon>
        <taxon>Stramenopiles</taxon>
        <taxon>Oomycota</taxon>
        <taxon>Peronosporomycetes</taxon>
        <taxon>Pythiales</taxon>
        <taxon>Pythiaceae</taxon>
        <taxon>Pythium</taxon>
    </lineage>
</organism>
<dbReference type="InterPro" id="IPR000073">
    <property type="entry name" value="AB_hydrolase_1"/>
</dbReference>
<dbReference type="EMBL" id="JAKCXM010000043">
    <property type="protein sequence ID" value="KAJ0405560.1"/>
    <property type="molecule type" value="Genomic_DNA"/>
</dbReference>
<dbReference type="Proteomes" id="UP001209570">
    <property type="component" value="Unassembled WGS sequence"/>
</dbReference>
<reference evidence="5" key="1">
    <citation type="submission" date="2021-12" db="EMBL/GenBank/DDBJ databases">
        <title>Prjna785345.</title>
        <authorList>
            <person name="Rujirawat T."/>
            <person name="Krajaejun T."/>
        </authorList>
    </citation>
    <scope>NUCLEOTIDE SEQUENCE</scope>
    <source>
        <strain evidence="5">Pi057C3</strain>
    </source>
</reference>
<dbReference type="Pfam" id="PF00561">
    <property type="entry name" value="Abhydrolase_1"/>
    <property type="match status" value="1"/>
</dbReference>
<proteinExistence type="predicted"/>
<evidence type="ECO:0000256" key="3">
    <source>
        <dbReference type="ARBA" id="ARBA00022490"/>
    </source>
</evidence>
<evidence type="ECO:0000313" key="5">
    <source>
        <dbReference type="EMBL" id="KAJ0405560.1"/>
    </source>
</evidence>